<comment type="caution">
    <text evidence="1">The sequence shown here is derived from an EMBL/GenBank/DDBJ whole genome shotgun (WGS) entry which is preliminary data.</text>
</comment>
<evidence type="ECO:0000313" key="1">
    <source>
        <dbReference type="EMBL" id="KAI0065071.1"/>
    </source>
</evidence>
<organism evidence="1 2">
    <name type="scientific">Artomyces pyxidatus</name>
    <dbReference type="NCBI Taxonomy" id="48021"/>
    <lineage>
        <taxon>Eukaryota</taxon>
        <taxon>Fungi</taxon>
        <taxon>Dikarya</taxon>
        <taxon>Basidiomycota</taxon>
        <taxon>Agaricomycotina</taxon>
        <taxon>Agaricomycetes</taxon>
        <taxon>Russulales</taxon>
        <taxon>Auriscalpiaceae</taxon>
        <taxon>Artomyces</taxon>
    </lineage>
</organism>
<name>A0ACB8TA65_9AGAM</name>
<protein>
    <submittedName>
        <fullName evidence="1">2 beta-glucan</fullName>
    </submittedName>
</protein>
<gene>
    <name evidence="1" type="ORF">BV25DRAFT_1799260</name>
</gene>
<sequence>MAHRFWNSCVLVFVLLVGGVLGATYHVSDTFQGSSFFSGFTFQTISDPTHGRVNYVDQATAQNLGLATVSGSDFTLRADHTTVLSASGPGRNSFRIQSNKQYNTHVSVYNIAHMPQGCGTWPAVWETGEPWPTEGEVDILEGVNDESPNASTLHTSPNCMMPASRTESGTPTGLDCNTAVNNNAGCSVQGNDPDNYGPGFNGNGGGWYAMERTDNFIRVWFWTRNDVNVPSDVANGASTIDTDNWHTPDAYFPNTDCDIASHFGAHNIIINLTFCGDWAGNVYASSGCPSSCVDYVNNNPSAFNNAYFTFHWVKVYE</sequence>
<proteinExistence type="predicted"/>
<reference evidence="1" key="1">
    <citation type="submission" date="2021-03" db="EMBL/GenBank/DDBJ databases">
        <authorList>
            <consortium name="DOE Joint Genome Institute"/>
            <person name="Ahrendt S."/>
            <person name="Looney B.P."/>
            <person name="Miyauchi S."/>
            <person name="Morin E."/>
            <person name="Drula E."/>
            <person name="Courty P.E."/>
            <person name="Chicoki N."/>
            <person name="Fauchery L."/>
            <person name="Kohler A."/>
            <person name="Kuo A."/>
            <person name="Labutti K."/>
            <person name="Pangilinan J."/>
            <person name="Lipzen A."/>
            <person name="Riley R."/>
            <person name="Andreopoulos W."/>
            <person name="He G."/>
            <person name="Johnson J."/>
            <person name="Barry K.W."/>
            <person name="Grigoriev I.V."/>
            <person name="Nagy L."/>
            <person name="Hibbett D."/>
            <person name="Henrissat B."/>
            <person name="Matheny P.B."/>
            <person name="Labbe J."/>
            <person name="Martin F."/>
        </authorList>
    </citation>
    <scope>NUCLEOTIDE SEQUENCE</scope>
    <source>
        <strain evidence="1">HHB10654</strain>
    </source>
</reference>
<dbReference type="EMBL" id="MU277196">
    <property type="protein sequence ID" value="KAI0065071.1"/>
    <property type="molecule type" value="Genomic_DNA"/>
</dbReference>
<reference evidence="1" key="2">
    <citation type="journal article" date="2022" name="New Phytol.">
        <title>Evolutionary transition to the ectomycorrhizal habit in the genomes of a hyperdiverse lineage of mushroom-forming fungi.</title>
        <authorList>
            <person name="Looney B."/>
            <person name="Miyauchi S."/>
            <person name="Morin E."/>
            <person name="Drula E."/>
            <person name="Courty P.E."/>
            <person name="Kohler A."/>
            <person name="Kuo A."/>
            <person name="LaButti K."/>
            <person name="Pangilinan J."/>
            <person name="Lipzen A."/>
            <person name="Riley R."/>
            <person name="Andreopoulos W."/>
            <person name="He G."/>
            <person name="Johnson J."/>
            <person name="Nolan M."/>
            <person name="Tritt A."/>
            <person name="Barry K.W."/>
            <person name="Grigoriev I.V."/>
            <person name="Nagy L.G."/>
            <person name="Hibbett D."/>
            <person name="Henrissat B."/>
            <person name="Matheny P.B."/>
            <person name="Labbe J."/>
            <person name="Martin F.M."/>
        </authorList>
    </citation>
    <scope>NUCLEOTIDE SEQUENCE</scope>
    <source>
        <strain evidence="1">HHB10654</strain>
    </source>
</reference>
<dbReference type="Proteomes" id="UP000814140">
    <property type="component" value="Unassembled WGS sequence"/>
</dbReference>
<keyword evidence="2" id="KW-1185">Reference proteome</keyword>
<evidence type="ECO:0000313" key="2">
    <source>
        <dbReference type="Proteomes" id="UP000814140"/>
    </source>
</evidence>
<accession>A0ACB8TA65</accession>